<dbReference type="SUPFAM" id="SSF49899">
    <property type="entry name" value="Concanavalin A-like lectins/glucanases"/>
    <property type="match status" value="1"/>
</dbReference>
<comment type="caution">
    <text evidence="1">The sequence shown here is derived from an EMBL/GenBank/DDBJ whole genome shotgun (WGS) entry which is preliminary data.</text>
</comment>
<organism evidence="1 2">
    <name type="scientific">Pinctada imbricata</name>
    <name type="common">Atlantic pearl-oyster</name>
    <name type="synonym">Pinctada martensii</name>
    <dbReference type="NCBI Taxonomy" id="66713"/>
    <lineage>
        <taxon>Eukaryota</taxon>
        <taxon>Metazoa</taxon>
        <taxon>Spiralia</taxon>
        <taxon>Lophotrochozoa</taxon>
        <taxon>Mollusca</taxon>
        <taxon>Bivalvia</taxon>
        <taxon>Autobranchia</taxon>
        <taxon>Pteriomorphia</taxon>
        <taxon>Pterioida</taxon>
        <taxon>Pterioidea</taxon>
        <taxon>Pteriidae</taxon>
        <taxon>Pinctada</taxon>
    </lineage>
</organism>
<keyword evidence="2" id="KW-1185">Reference proteome</keyword>
<protein>
    <recommendedName>
        <fullName evidence="3">Apple domain-containing protein</fullName>
    </recommendedName>
</protein>
<dbReference type="Proteomes" id="UP001186944">
    <property type="component" value="Unassembled WGS sequence"/>
</dbReference>
<dbReference type="InterPro" id="IPR013320">
    <property type="entry name" value="ConA-like_dom_sf"/>
</dbReference>
<reference evidence="1" key="1">
    <citation type="submission" date="2019-08" db="EMBL/GenBank/DDBJ databases">
        <title>The improved chromosome-level genome for the pearl oyster Pinctada fucata martensii using PacBio sequencing and Hi-C.</title>
        <authorList>
            <person name="Zheng Z."/>
        </authorList>
    </citation>
    <scope>NUCLEOTIDE SEQUENCE</scope>
    <source>
        <strain evidence="1">ZZ-2019</strain>
        <tissue evidence="1">Adductor muscle</tissue>
    </source>
</reference>
<dbReference type="Pfam" id="PF13385">
    <property type="entry name" value="Laminin_G_3"/>
    <property type="match status" value="1"/>
</dbReference>
<accession>A0AA88XZW8</accession>
<dbReference type="EMBL" id="VSWD01000012">
    <property type="protein sequence ID" value="KAK3086494.1"/>
    <property type="molecule type" value="Genomic_DNA"/>
</dbReference>
<evidence type="ECO:0008006" key="3">
    <source>
        <dbReference type="Google" id="ProtNLM"/>
    </source>
</evidence>
<dbReference type="AlphaFoldDB" id="A0AA88XZW8"/>
<evidence type="ECO:0000313" key="2">
    <source>
        <dbReference type="Proteomes" id="UP001186944"/>
    </source>
</evidence>
<proteinExistence type="predicted"/>
<dbReference type="Gene3D" id="2.60.120.200">
    <property type="match status" value="1"/>
</dbReference>
<sequence>MFHPMAPITFVSFRDQYDNPAGIITIQNLLTLKNWNHVVIQRKYDDGHLRVYSNGILVADKDEMDQIGIPPDGTFAIGNSLSDLSQQFTGYISCLQIFAKFLSEAEMEEVWKLCKRERWKTKPKVYVIEDTDSDKKCLTDVPPPPPPVPYIPSDDNFLSVTSLVNENVWRSVREHYNWEDTGVTSGYFHRVTTNGATGNEVINIGSFNTTDLRTCSRLCMRIKGCKTFGFEKTLQMSNRNPCVLYDVSHSHISDEFGFKYFALRQ</sequence>
<gene>
    <name evidence="1" type="ORF">FSP39_019192</name>
</gene>
<name>A0AA88XZW8_PINIB</name>
<evidence type="ECO:0000313" key="1">
    <source>
        <dbReference type="EMBL" id="KAK3086494.1"/>
    </source>
</evidence>